<dbReference type="PIRSF" id="PIRSF028304">
    <property type="entry name" value="UCP028304"/>
    <property type="match status" value="1"/>
</dbReference>
<dbReference type="NCBIfam" id="TIGR03359">
    <property type="entry name" value="VI_chp_6"/>
    <property type="match status" value="1"/>
</dbReference>
<comment type="caution">
    <text evidence="1">The sequence shown here is derived from an EMBL/GenBank/DDBJ whole genome shotgun (WGS) entry which is preliminary data.</text>
</comment>
<protein>
    <submittedName>
        <fullName evidence="1">Type VI secretion system baseplate subunit TssF</fullName>
    </submittedName>
</protein>
<evidence type="ECO:0000313" key="1">
    <source>
        <dbReference type="EMBL" id="PTB21093.1"/>
    </source>
</evidence>
<proteinExistence type="predicted"/>
<dbReference type="EMBL" id="PYUC01000004">
    <property type="protein sequence ID" value="PTB21093.1"/>
    <property type="molecule type" value="Genomic_DNA"/>
</dbReference>
<dbReference type="AlphaFoldDB" id="A0A2T3XX49"/>
<evidence type="ECO:0000313" key="2">
    <source>
        <dbReference type="Proteomes" id="UP000240638"/>
    </source>
</evidence>
<dbReference type="RefSeq" id="WP_107150506.1">
    <property type="nucleotide sequence ID" value="NZ_PYUC01000004.1"/>
</dbReference>
<dbReference type="Proteomes" id="UP000240638">
    <property type="component" value="Unassembled WGS sequence"/>
</dbReference>
<sequence>MQRKRRLQASISQQAGLPRLAATATYPYPMIDDDQLLHYYERELALLRRSLQNFAEQYPRAAARLSISGGQSEDPHVERMMQSFAFLAARISARIDDDYPELAELLLSIIYPQYLRPFPSCSIAQFDIAGMFENRMQPVTVPRGTELLTKAGKCYFSTVYDVVLAPLGITEARYLPMPSAPSGVTLPPDTSGMLSIAFSAAVRAGQPNMTLPSTVRMHLAGSREVVTSLMDTMLLRTAVAYVEDSAGHWKRLETVPIAAAGFGAHDGLVHADRTSSSFQLLTEYFAFPERFDFIDVDFASLRRAAGDGGNVTLHLAVRAVHPDSWNAHRLMQVSPRHFKLFCTPVVNLFAEANVPLTREPKTGVWPINVKRNDSAPAEAWSIDAVRTADGKEARPLTSLIGGSAGLNDPRWIFIARNAERWLRGASPAALDLVGADGKSMATDVGQLTVDVTCSNGDLPHSLPVGAPEGDLQMERDAVAEKITLLHVPTSVGKLPRTDGSLWRLISMQVPQPVRLNPKGLDELKEMFRQFASLSRMQGKQIDGVTHLARRSVMQWLVMQPQPGFVRGIEITLTISDQAFAAHSIAVFAGVMERFFTPYAPEYSFVQLVLISGQYGIELWRGKPLMGATPIL</sequence>
<organism evidence="1 2">
    <name type="scientific">Trinickia symbiotica</name>
    <dbReference type="NCBI Taxonomy" id="863227"/>
    <lineage>
        <taxon>Bacteria</taxon>
        <taxon>Pseudomonadati</taxon>
        <taxon>Pseudomonadota</taxon>
        <taxon>Betaproteobacteria</taxon>
        <taxon>Burkholderiales</taxon>
        <taxon>Burkholderiaceae</taxon>
        <taxon>Trinickia</taxon>
    </lineage>
</organism>
<reference evidence="1 2" key="1">
    <citation type="submission" date="2018-03" db="EMBL/GenBank/DDBJ databases">
        <title>Whole genome analyses suggest that Burkholderia sensu lato contains two further novel genera in the rhizoxinica-symbiotica group Mycetohabitans gen. nov., and Trinickia gen. nov.: implications for the evolution of diazotrophy and nodulation in the Burkholderiaceae.</title>
        <authorList>
            <person name="Estrada De Los Santos P."/>
            <person name="Palmer M."/>
            <person name="Chavez-Ramirez B."/>
            <person name="Steenkamp E.T."/>
            <person name="Hirsch A.M."/>
            <person name="Manyaka P."/>
            <person name="Maluk M."/>
            <person name="Lafos M."/>
            <person name="Crook M."/>
            <person name="Gross E."/>
            <person name="Simon M.F."/>
            <person name="Bueno Dos Reis Junior F."/>
            <person name="Poole P.S."/>
            <person name="Venter S.N."/>
            <person name="James E.K."/>
        </authorList>
    </citation>
    <scope>NUCLEOTIDE SEQUENCE [LARGE SCALE GENOMIC DNA]</scope>
    <source>
        <strain evidence="1 2">JPY-366</strain>
    </source>
</reference>
<dbReference type="InterPro" id="IPR010272">
    <property type="entry name" value="T6SS_TssF"/>
</dbReference>
<dbReference type="Pfam" id="PF05947">
    <property type="entry name" value="T6SS_TssF"/>
    <property type="match status" value="1"/>
</dbReference>
<name>A0A2T3XX49_9BURK</name>
<gene>
    <name evidence="1" type="primary">vasA</name>
    <name evidence="1" type="ORF">C9I57_10305</name>
</gene>
<dbReference type="PANTHER" id="PTHR35370:SF1">
    <property type="entry name" value="TYPE VI SECRETION SYSTEM COMPONENT TSSF1"/>
    <property type="match status" value="1"/>
</dbReference>
<dbReference type="PANTHER" id="PTHR35370">
    <property type="entry name" value="CYTOPLASMIC PROTEIN-RELATED-RELATED"/>
    <property type="match status" value="1"/>
</dbReference>
<accession>A0A2T3XX49</accession>